<name>A0ABT3CFV7_9MYCO</name>
<dbReference type="GO" id="GO:0016787">
    <property type="term" value="F:hydrolase activity"/>
    <property type="evidence" value="ECO:0007669"/>
    <property type="project" value="UniProtKB-KW"/>
</dbReference>
<organism evidence="1 2">
    <name type="scientific">Mycolicibacterium komossense</name>
    <dbReference type="NCBI Taxonomy" id="1779"/>
    <lineage>
        <taxon>Bacteria</taxon>
        <taxon>Bacillati</taxon>
        <taxon>Actinomycetota</taxon>
        <taxon>Actinomycetes</taxon>
        <taxon>Mycobacteriales</taxon>
        <taxon>Mycobacteriaceae</taxon>
        <taxon>Mycolicibacterium</taxon>
    </lineage>
</organism>
<protein>
    <submittedName>
        <fullName evidence="1">Metal-dependent hydrolase</fullName>
    </submittedName>
</protein>
<keyword evidence="2" id="KW-1185">Reference proteome</keyword>
<proteinExistence type="predicted"/>
<dbReference type="PIRSF" id="PIRSF007580">
    <property type="entry name" value="UCP07580"/>
    <property type="match status" value="1"/>
</dbReference>
<accession>A0ABT3CFV7</accession>
<gene>
    <name evidence="1" type="ORF">H7J73_20375</name>
</gene>
<dbReference type="EMBL" id="JACKTY010000033">
    <property type="protein sequence ID" value="MCV7228373.1"/>
    <property type="molecule type" value="Genomic_DNA"/>
</dbReference>
<evidence type="ECO:0000313" key="1">
    <source>
        <dbReference type="EMBL" id="MCV7228373.1"/>
    </source>
</evidence>
<dbReference type="Pfam" id="PF10118">
    <property type="entry name" value="Metal_hydrol"/>
    <property type="match status" value="1"/>
</dbReference>
<comment type="caution">
    <text evidence="1">The sequence shown here is derived from an EMBL/GenBank/DDBJ whole genome shotgun (WGS) entry which is preliminary data.</text>
</comment>
<dbReference type="Proteomes" id="UP001526201">
    <property type="component" value="Unassembled WGS sequence"/>
</dbReference>
<evidence type="ECO:0000313" key="2">
    <source>
        <dbReference type="Proteomes" id="UP001526201"/>
    </source>
</evidence>
<dbReference type="PANTHER" id="PTHR39456">
    <property type="entry name" value="METAL-DEPENDENT HYDROLASE"/>
    <property type="match status" value="1"/>
</dbReference>
<sequence length="301" mass="33996">MTTDSPVSTTIRTNGKAPASAYPKVRRMKFRFGEPEPIKRHFVEGDIALSHLMAILSGTFPPGEESFIRSVRRFSDQITDPVLKKRVAAFVGQEAVHGQQHRELNEKLIEKGYLMVRFLNFGPNTLRQKLFVFGEKLLPAKVHLALTAAAEHYTATLGLRVLETPEIQAIPADPEAWHLLNWHAFEELEHKSVAFDVYRAVGGPEWIRIAVMRILYYFTIPVATAAVAVSVLTDPSGWRPIKLLRQAYGIFRGPILGGLMAEIRPYMRRGFHPDDIDTDAVLQKWQKELFGTEGILVDRAK</sequence>
<dbReference type="InterPro" id="IPR016516">
    <property type="entry name" value="UCP07580"/>
</dbReference>
<reference evidence="1 2" key="1">
    <citation type="journal article" date="2022" name="BMC Genomics">
        <title>Comparative genome analysis of mycobacteria focusing on tRNA and non-coding RNA.</title>
        <authorList>
            <person name="Behra P.R.K."/>
            <person name="Pettersson B.M.F."/>
            <person name="Ramesh M."/>
            <person name="Das S."/>
            <person name="Dasgupta S."/>
            <person name="Kirsebom L.A."/>
        </authorList>
    </citation>
    <scope>NUCLEOTIDE SEQUENCE [LARGE SCALE GENOMIC DNA]</scope>
    <source>
        <strain evidence="1 2">DSM 44078</strain>
    </source>
</reference>
<keyword evidence="1" id="KW-0378">Hydrolase</keyword>
<dbReference type="PANTHER" id="PTHR39456:SF1">
    <property type="entry name" value="METAL-DEPENDENT HYDROLASE"/>
    <property type="match status" value="1"/>
</dbReference>